<gene>
    <name evidence="1" type="ORF">F5147DRAFT_583363</name>
</gene>
<dbReference type="GeneID" id="64693979"/>
<sequence length="74" mass="8627">MPSLAIVILAMDLINEKLTTFSLDMKFLSSIHTAIGPPKKTLNWYYELMDMSEVYRITMVSHLHYKLAYFKLAK</sequence>
<protein>
    <submittedName>
        <fullName evidence="1">Uncharacterized protein</fullName>
    </submittedName>
</protein>
<dbReference type="OrthoDB" id="3359487at2759"/>
<dbReference type="EMBL" id="JABBWM010000064">
    <property type="protein sequence ID" value="KAG2097773.1"/>
    <property type="molecule type" value="Genomic_DNA"/>
</dbReference>
<reference evidence="1" key="1">
    <citation type="journal article" date="2020" name="New Phytol.">
        <title>Comparative genomics reveals dynamic genome evolution in host specialist ectomycorrhizal fungi.</title>
        <authorList>
            <person name="Lofgren L.A."/>
            <person name="Nguyen N.H."/>
            <person name="Vilgalys R."/>
            <person name="Ruytinx J."/>
            <person name="Liao H.L."/>
            <person name="Branco S."/>
            <person name="Kuo A."/>
            <person name="LaButti K."/>
            <person name="Lipzen A."/>
            <person name="Andreopoulos W."/>
            <person name="Pangilinan J."/>
            <person name="Riley R."/>
            <person name="Hundley H."/>
            <person name="Na H."/>
            <person name="Barry K."/>
            <person name="Grigoriev I.V."/>
            <person name="Stajich J.E."/>
            <person name="Kennedy P.G."/>
        </authorList>
    </citation>
    <scope>NUCLEOTIDE SEQUENCE</scope>
    <source>
        <strain evidence="1">FC423</strain>
    </source>
</reference>
<evidence type="ECO:0000313" key="1">
    <source>
        <dbReference type="EMBL" id="KAG2097773.1"/>
    </source>
</evidence>
<evidence type="ECO:0000313" key="2">
    <source>
        <dbReference type="Proteomes" id="UP000823399"/>
    </source>
</evidence>
<organism evidence="1 2">
    <name type="scientific">Suillus discolor</name>
    <dbReference type="NCBI Taxonomy" id="1912936"/>
    <lineage>
        <taxon>Eukaryota</taxon>
        <taxon>Fungi</taxon>
        <taxon>Dikarya</taxon>
        <taxon>Basidiomycota</taxon>
        <taxon>Agaricomycotina</taxon>
        <taxon>Agaricomycetes</taxon>
        <taxon>Agaricomycetidae</taxon>
        <taxon>Boletales</taxon>
        <taxon>Suillineae</taxon>
        <taxon>Suillaceae</taxon>
        <taxon>Suillus</taxon>
    </lineage>
</organism>
<dbReference type="Proteomes" id="UP000823399">
    <property type="component" value="Unassembled WGS sequence"/>
</dbReference>
<accession>A0A9P7JQ56</accession>
<keyword evidence="2" id="KW-1185">Reference proteome</keyword>
<proteinExistence type="predicted"/>
<dbReference type="AlphaFoldDB" id="A0A9P7JQ56"/>
<name>A0A9P7JQ56_9AGAM</name>
<dbReference type="RefSeq" id="XP_041288672.1">
    <property type="nucleotide sequence ID" value="XM_041431720.1"/>
</dbReference>
<comment type="caution">
    <text evidence="1">The sequence shown here is derived from an EMBL/GenBank/DDBJ whole genome shotgun (WGS) entry which is preliminary data.</text>
</comment>